<evidence type="ECO:0000256" key="6">
    <source>
        <dbReference type="ARBA" id="ARBA00022692"/>
    </source>
</evidence>
<keyword evidence="10 11" id="KW-0472">Membrane</keyword>
<dbReference type="PANTHER" id="PTHR33909:SF1">
    <property type="entry name" value="SEC TRANSLOCON ACCESSORY COMPLEX SUBUNIT YAJC"/>
    <property type="match status" value="1"/>
</dbReference>
<evidence type="ECO:0000256" key="4">
    <source>
        <dbReference type="ARBA" id="ARBA00022448"/>
    </source>
</evidence>
<evidence type="ECO:0000256" key="2">
    <source>
        <dbReference type="ARBA" id="ARBA00006742"/>
    </source>
</evidence>
<evidence type="ECO:0000256" key="8">
    <source>
        <dbReference type="ARBA" id="ARBA00022989"/>
    </source>
</evidence>
<keyword evidence="8 11" id="KW-1133">Transmembrane helix</keyword>
<dbReference type="Proteomes" id="UP001500454">
    <property type="component" value="Unassembled WGS sequence"/>
</dbReference>
<evidence type="ECO:0000256" key="7">
    <source>
        <dbReference type="ARBA" id="ARBA00022927"/>
    </source>
</evidence>
<sequence>MLPSLLFKIAPPMLLTLLLQAQTENSPFQWLFPILLLGVFYFFMIRPQQKRAADAKKLRESLSKGAQVVTIGGLHGRIVELSAEKVTLEVDRGTRLTFDRSSIARTLETPAAKAATEPAA</sequence>
<evidence type="ECO:0000256" key="3">
    <source>
        <dbReference type="ARBA" id="ARBA00014962"/>
    </source>
</evidence>
<organism evidence="12 13">
    <name type="scientific">Hymenobacter koreensis</name>
    <dbReference type="NCBI Taxonomy" id="1084523"/>
    <lineage>
        <taxon>Bacteria</taxon>
        <taxon>Pseudomonadati</taxon>
        <taxon>Bacteroidota</taxon>
        <taxon>Cytophagia</taxon>
        <taxon>Cytophagales</taxon>
        <taxon>Hymenobacteraceae</taxon>
        <taxon>Hymenobacter</taxon>
    </lineage>
</organism>
<keyword evidence="5" id="KW-1003">Cell membrane</keyword>
<dbReference type="PANTHER" id="PTHR33909">
    <property type="entry name" value="SEC TRANSLOCON ACCESSORY COMPLEX SUBUNIT YAJC"/>
    <property type="match status" value="1"/>
</dbReference>
<keyword evidence="9" id="KW-0811">Translocation</keyword>
<name>A0ABP8JG68_9BACT</name>
<dbReference type="InterPro" id="IPR003849">
    <property type="entry name" value="Preprotein_translocase_YajC"/>
</dbReference>
<evidence type="ECO:0000313" key="13">
    <source>
        <dbReference type="Proteomes" id="UP001500454"/>
    </source>
</evidence>
<evidence type="ECO:0000256" key="11">
    <source>
        <dbReference type="SAM" id="Phobius"/>
    </source>
</evidence>
<proteinExistence type="inferred from homology"/>
<keyword evidence="4" id="KW-0813">Transport</keyword>
<evidence type="ECO:0000313" key="12">
    <source>
        <dbReference type="EMBL" id="GAA4390024.1"/>
    </source>
</evidence>
<accession>A0ABP8JG68</accession>
<comment type="similarity">
    <text evidence="2">Belongs to the YajC family.</text>
</comment>
<keyword evidence="13" id="KW-1185">Reference proteome</keyword>
<evidence type="ECO:0000256" key="9">
    <source>
        <dbReference type="ARBA" id="ARBA00023010"/>
    </source>
</evidence>
<dbReference type="NCBIfam" id="TIGR00739">
    <property type="entry name" value="yajC"/>
    <property type="match status" value="1"/>
</dbReference>
<gene>
    <name evidence="12" type="ORF">GCM10023186_37800</name>
</gene>
<dbReference type="SMART" id="SM01323">
    <property type="entry name" value="YajC"/>
    <property type="match status" value="1"/>
</dbReference>
<comment type="caution">
    <text evidence="12">The sequence shown here is derived from an EMBL/GenBank/DDBJ whole genome shotgun (WGS) entry which is preliminary data.</text>
</comment>
<dbReference type="EMBL" id="BAABHA010000015">
    <property type="protein sequence ID" value="GAA4390024.1"/>
    <property type="molecule type" value="Genomic_DNA"/>
</dbReference>
<keyword evidence="7" id="KW-0653">Protein transport</keyword>
<evidence type="ECO:0000256" key="5">
    <source>
        <dbReference type="ARBA" id="ARBA00022475"/>
    </source>
</evidence>
<keyword evidence="6 11" id="KW-0812">Transmembrane</keyword>
<evidence type="ECO:0000256" key="10">
    <source>
        <dbReference type="ARBA" id="ARBA00023136"/>
    </source>
</evidence>
<dbReference type="PRINTS" id="PR01853">
    <property type="entry name" value="YAJCTRNLCASE"/>
</dbReference>
<feature type="transmembrane region" description="Helical" evidence="11">
    <location>
        <begin position="30"/>
        <end position="47"/>
    </location>
</feature>
<dbReference type="Pfam" id="PF02699">
    <property type="entry name" value="YajC"/>
    <property type="match status" value="1"/>
</dbReference>
<evidence type="ECO:0000256" key="1">
    <source>
        <dbReference type="ARBA" id="ARBA00004162"/>
    </source>
</evidence>
<reference evidence="13" key="1">
    <citation type="journal article" date="2019" name="Int. J. Syst. Evol. Microbiol.">
        <title>The Global Catalogue of Microorganisms (GCM) 10K type strain sequencing project: providing services to taxonomists for standard genome sequencing and annotation.</title>
        <authorList>
            <consortium name="The Broad Institute Genomics Platform"/>
            <consortium name="The Broad Institute Genome Sequencing Center for Infectious Disease"/>
            <person name="Wu L."/>
            <person name="Ma J."/>
        </authorList>
    </citation>
    <scope>NUCLEOTIDE SEQUENCE [LARGE SCALE GENOMIC DNA]</scope>
    <source>
        <strain evidence="13">JCM 17924</strain>
    </source>
</reference>
<protein>
    <recommendedName>
        <fullName evidence="3">Sec translocon accessory complex subunit YajC</fullName>
    </recommendedName>
</protein>
<comment type="subcellular location">
    <subcellularLocation>
        <location evidence="1">Cell membrane</location>
        <topology evidence="1">Single-pass membrane protein</topology>
    </subcellularLocation>
</comment>